<dbReference type="CDD" id="cd04301">
    <property type="entry name" value="NAT_SF"/>
    <property type="match status" value="1"/>
</dbReference>
<accession>A0A1M3L5F9</accession>
<sequence>MDQHVLLVRSDSTNADFRSLILHLDRELRDNDGDEADYYAQYNQVDDIRYVVIAYYDGEPTGCGALKRYDDAAIEVKRMFVSREHRGKGISRAVLSELERWARDLGYTSLILETGKTQTAAIGLYRGSGFHIIPNYDQYVGVINSVCMKKDIP</sequence>
<evidence type="ECO:0000313" key="3">
    <source>
        <dbReference type="EMBL" id="OJX60780.1"/>
    </source>
</evidence>
<dbReference type="InterPro" id="IPR050769">
    <property type="entry name" value="NAT_camello-type"/>
</dbReference>
<proteinExistence type="predicted"/>
<dbReference type="AlphaFoldDB" id="A0A1M3L5F9"/>
<dbReference type="InterPro" id="IPR000182">
    <property type="entry name" value="GNAT_dom"/>
</dbReference>
<dbReference type="PANTHER" id="PTHR13947">
    <property type="entry name" value="GNAT FAMILY N-ACETYLTRANSFERASE"/>
    <property type="match status" value="1"/>
</dbReference>
<dbReference type="STRING" id="1895771.BGO89_04235"/>
<feature type="domain" description="N-acetyltransferase" evidence="2">
    <location>
        <begin position="6"/>
        <end position="153"/>
    </location>
</feature>
<protein>
    <submittedName>
        <fullName evidence="3">GNAT family N-acetyltransferase</fullName>
    </submittedName>
</protein>
<keyword evidence="1 3" id="KW-0808">Transferase</keyword>
<dbReference type="PROSITE" id="PS51186">
    <property type="entry name" value="GNAT"/>
    <property type="match status" value="1"/>
</dbReference>
<evidence type="ECO:0000313" key="4">
    <source>
        <dbReference type="Proteomes" id="UP000184233"/>
    </source>
</evidence>
<dbReference type="EMBL" id="MKVH01000003">
    <property type="protein sequence ID" value="OJX60780.1"/>
    <property type="molecule type" value="Genomic_DNA"/>
</dbReference>
<reference evidence="3 4" key="1">
    <citation type="submission" date="2016-09" db="EMBL/GenBank/DDBJ databases">
        <title>Genome-resolved meta-omics ties microbial dynamics to process performance in biotechnology for thiocyanate degradation.</title>
        <authorList>
            <person name="Kantor R.S."/>
            <person name="Huddy R.J."/>
            <person name="Iyer R."/>
            <person name="Thomas B.C."/>
            <person name="Brown C.T."/>
            <person name="Anantharaman K."/>
            <person name="Tringe S."/>
            <person name="Hettich R.L."/>
            <person name="Harrison S.T."/>
            <person name="Banfield J.F."/>
        </authorList>
    </citation>
    <scope>NUCLEOTIDE SEQUENCE [LARGE SCALE GENOMIC DNA]</scope>
    <source>
        <strain evidence="3">59-99</strain>
    </source>
</reference>
<dbReference type="Gene3D" id="3.40.630.30">
    <property type="match status" value="1"/>
</dbReference>
<gene>
    <name evidence="3" type="ORF">BGO89_04235</name>
</gene>
<name>A0A1M3L5F9_9BACT</name>
<dbReference type="GO" id="GO:0008080">
    <property type="term" value="F:N-acetyltransferase activity"/>
    <property type="evidence" value="ECO:0007669"/>
    <property type="project" value="InterPro"/>
</dbReference>
<dbReference type="PANTHER" id="PTHR13947:SF37">
    <property type="entry name" value="LD18367P"/>
    <property type="match status" value="1"/>
</dbReference>
<dbReference type="InterPro" id="IPR016181">
    <property type="entry name" value="Acyl_CoA_acyltransferase"/>
</dbReference>
<organism evidence="3 4">
    <name type="scientific">Candidatus Kapaibacterium thiocyanatum</name>
    <dbReference type="NCBI Taxonomy" id="1895771"/>
    <lineage>
        <taxon>Bacteria</taxon>
        <taxon>Pseudomonadati</taxon>
        <taxon>Candidatus Kapaibacteriota</taxon>
        <taxon>Candidatus Kapaibacteriia</taxon>
        <taxon>Candidatus Kapaibacteriales</taxon>
        <taxon>Candidatus Kapaibacteriaceae</taxon>
        <taxon>Candidatus Kapaibacterium</taxon>
    </lineage>
</organism>
<dbReference type="Pfam" id="PF00583">
    <property type="entry name" value="Acetyltransf_1"/>
    <property type="match status" value="1"/>
</dbReference>
<dbReference type="SUPFAM" id="SSF55729">
    <property type="entry name" value="Acyl-CoA N-acyltransferases (Nat)"/>
    <property type="match status" value="1"/>
</dbReference>
<dbReference type="Proteomes" id="UP000184233">
    <property type="component" value="Unassembled WGS sequence"/>
</dbReference>
<comment type="caution">
    <text evidence="3">The sequence shown here is derived from an EMBL/GenBank/DDBJ whole genome shotgun (WGS) entry which is preliminary data.</text>
</comment>
<evidence type="ECO:0000259" key="2">
    <source>
        <dbReference type="PROSITE" id="PS51186"/>
    </source>
</evidence>
<evidence type="ECO:0000256" key="1">
    <source>
        <dbReference type="ARBA" id="ARBA00022679"/>
    </source>
</evidence>